<dbReference type="Gene3D" id="3.40.50.150">
    <property type="entry name" value="Vaccinia Virus protein VP39"/>
    <property type="match status" value="1"/>
</dbReference>
<dbReference type="PANTHER" id="PTHR14614:SF130">
    <property type="entry name" value="PROTEIN-LYSINE N-METHYLTRANSFERASE EEF2KMT"/>
    <property type="match status" value="1"/>
</dbReference>
<dbReference type="AlphaFoldDB" id="A0A815I5B2"/>
<dbReference type="Pfam" id="PF10294">
    <property type="entry name" value="Methyltransf_16"/>
    <property type="match status" value="1"/>
</dbReference>
<proteinExistence type="predicted"/>
<dbReference type="InterPro" id="IPR029063">
    <property type="entry name" value="SAM-dependent_MTases_sf"/>
</dbReference>
<name>A0A815I5B2_9BILA</name>
<protein>
    <submittedName>
        <fullName evidence="1">Uncharacterized protein</fullName>
    </submittedName>
</protein>
<dbReference type="EMBL" id="CAJNOG010000812">
    <property type="protein sequence ID" value="CAF1363139.1"/>
    <property type="molecule type" value="Genomic_DNA"/>
</dbReference>
<dbReference type="SUPFAM" id="SSF53335">
    <property type="entry name" value="S-adenosyl-L-methionine-dependent methyltransferases"/>
    <property type="match status" value="1"/>
</dbReference>
<dbReference type="InterPro" id="IPR019410">
    <property type="entry name" value="Methyltransf_16"/>
</dbReference>
<dbReference type="Proteomes" id="UP000663845">
    <property type="component" value="Unassembled WGS sequence"/>
</dbReference>
<sequence length="228" mass="25996">MFIHNTPAAYYGRSIKITLEILEDNSQFIIHRQSTALLSHGLTGLSSWPAAISLGDYLMKKIHLLENKRIIELGAGSGLLGLTLLKYSDKILSYTFTDYSPMILNLLRQNALLNFSEYQIDEKMNIEELDWNQYSIENNHNNCFDCILAADVVYDPSVIENLVKTIRILLQKNQQCTAYIANAIRNESTYEQFRKALIQSCLDVRSVEMDISQSIEIIQLALLPEDSI</sequence>
<evidence type="ECO:0000313" key="2">
    <source>
        <dbReference type="Proteomes" id="UP000663845"/>
    </source>
</evidence>
<organism evidence="1 2">
    <name type="scientific">Adineta steineri</name>
    <dbReference type="NCBI Taxonomy" id="433720"/>
    <lineage>
        <taxon>Eukaryota</taxon>
        <taxon>Metazoa</taxon>
        <taxon>Spiralia</taxon>
        <taxon>Gnathifera</taxon>
        <taxon>Rotifera</taxon>
        <taxon>Eurotatoria</taxon>
        <taxon>Bdelloidea</taxon>
        <taxon>Adinetida</taxon>
        <taxon>Adinetidae</taxon>
        <taxon>Adineta</taxon>
    </lineage>
</organism>
<comment type="caution">
    <text evidence="1">The sequence shown here is derived from an EMBL/GenBank/DDBJ whole genome shotgun (WGS) entry which is preliminary data.</text>
</comment>
<evidence type="ECO:0000313" key="1">
    <source>
        <dbReference type="EMBL" id="CAF1363139.1"/>
    </source>
</evidence>
<accession>A0A815I5B2</accession>
<reference evidence="1" key="1">
    <citation type="submission" date="2021-02" db="EMBL/GenBank/DDBJ databases">
        <authorList>
            <person name="Nowell W R."/>
        </authorList>
    </citation>
    <scope>NUCLEOTIDE SEQUENCE</scope>
</reference>
<gene>
    <name evidence="1" type="ORF">JYZ213_LOCUS35696</name>
</gene>
<dbReference type="PANTHER" id="PTHR14614">
    <property type="entry name" value="HEPATOCELLULAR CARCINOMA-ASSOCIATED ANTIGEN"/>
    <property type="match status" value="1"/>
</dbReference>